<evidence type="ECO:0000313" key="3">
    <source>
        <dbReference type="Proteomes" id="UP001059380"/>
    </source>
</evidence>
<dbReference type="RefSeq" id="WP_260794525.1">
    <property type="nucleotide sequence ID" value="NZ_CP093313.1"/>
</dbReference>
<proteinExistence type="predicted"/>
<feature type="transmembrane region" description="Helical" evidence="1">
    <location>
        <begin position="29"/>
        <end position="48"/>
    </location>
</feature>
<evidence type="ECO:0000313" key="2">
    <source>
        <dbReference type="EMBL" id="UWZ85019.1"/>
    </source>
</evidence>
<dbReference type="Proteomes" id="UP001059380">
    <property type="component" value="Chromosome"/>
</dbReference>
<keyword evidence="1" id="KW-1133">Transmembrane helix</keyword>
<reference evidence="2" key="1">
    <citation type="submission" date="2021-04" db="EMBL/GenBank/DDBJ databases">
        <title>Phylogenetic analysis of Acidobacteriaceae.</title>
        <authorList>
            <person name="Qiu L."/>
            <person name="Zhang Q."/>
        </authorList>
    </citation>
    <scope>NUCLEOTIDE SEQUENCE</scope>
    <source>
        <strain evidence="2">DSM 25168</strain>
    </source>
</reference>
<accession>A0A9J7BQE5</accession>
<keyword evidence="1" id="KW-0812">Transmembrane</keyword>
<organism evidence="2 3">
    <name type="scientific">Occallatibacter riparius</name>
    <dbReference type="NCBI Taxonomy" id="1002689"/>
    <lineage>
        <taxon>Bacteria</taxon>
        <taxon>Pseudomonadati</taxon>
        <taxon>Acidobacteriota</taxon>
        <taxon>Terriglobia</taxon>
        <taxon>Terriglobales</taxon>
        <taxon>Acidobacteriaceae</taxon>
        <taxon>Occallatibacter</taxon>
    </lineage>
</organism>
<name>A0A9J7BQE5_9BACT</name>
<evidence type="ECO:0000256" key="1">
    <source>
        <dbReference type="SAM" id="Phobius"/>
    </source>
</evidence>
<feature type="transmembrane region" description="Helical" evidence="1">
    <location>
        <begin position="60"/>
        <end position="83"/>
    </location>
</feature>
<dbReference type="EMBL" id="CP093313">
    <property type="protein sequence ID" value="UWZ85019.1"/>
    <property type="molecule type" value="Genomic_DNA"/>
</dbReference>
<sequence length="132" mass="15134">MDELRPGGFVSTGDYREQWSCFDAERRRLLIRLSALAGGLAVSVLLLFSRLSDPHSPVVVRVAISGSFVLLVIAFLAQWFFFVWEMGTWPCPRCAERFFLSAFAFDPFFTRRCRHCGLLRLKNAEVRNVDPE</sequence>
<dbReference type="KEGG" id="orp:MOP44_03525"/>
<protein>
    <submittedName>
        <fullName evidence="2">Uncharacterized protein</fullName>
    </submittedName>
</protein>
<keyword evidence="1" id="KW-0472">Membrane</keyword>
<dbReference type="AlphaFoldDB" id="A0A9J7BQE5"/>
<gene>
    <name evidence="2" type="ORF">MOP44_03525</name>
</gene>
<keyword evidence="3" id="KW-1185">Reference proteome</keyword>